<dbReference type="EMBL" id="EF203088">
    <property type="protein sequence ID" value="ABO45423.1"/>
    <property type="molecule type" value="Genomic_DNA"/>
</dbReference>
<evidence type="ECO:0000256" key="1">
    <source>
        <dbReference type="SAM" id="Phobius"/>
    </source>
</evidence>
<keyword evidence="3" id="KW-1185">Reference proteome</keyword>
<dbReference type="Proteomes" id="UP000203733">
    <property type="component" value="Segment"/>
</dbReference>
<keyword evidence="1" id="KW-1133">Transmembrane helix</keyword>
<sequence>MSEETAYTFDKLIRYLKDVRYELSGKDLLFIGFKIVAILILIILIAPIQFLLIVLLISFIILSIFVLSYTIYDIENSDSTNNESKVINFNKHKLNKKWFSKEKM</sequence>
<proteinExistence type="predicted"/>
<evidence type="ECO:0000313" key="3">
    <source>
        <dbReference type="Proteomes" id="UP000203733"/>
    </source>
</evidence>
<evidence type="ECO:0000313" key="2">
    <source>
        <dbReference type="EMBL" id="ABO45423.1"/>
    </source>
</evidence>
<dbReference type="KEGG" id="vg:4960838"/>
<protein>
    <submittedName>
        <fullName evidence="2">Uncharacterized protein</fullName>
    </submittedName>
</protein>
<feature type="transmembrane region" description="Helical" evidence="1">
    <location>
        <begin position="28"/>
        <end position="45"/>
    </location>
</feature>
<feature type="transmembrane region" description="Helical" evidence="1">
    <location>
        <begin position="50"/>
        <end position="72"/>
    </location>
</feature>
<keyword evidence="1" id="KW-0812">Transmembrane</keyword>
<dbReference type="RefSeq" id="YP_001111357.1">
    <property type="nucleotide sequence ID" value="NC_009240.1"/>
</dbReference>
<keyword evidence="1" id="KW-0472">Membrane</keyword>
<accession>A4L253</accession>
<reference evidence="2 3" key="1">
    <citation type="journal article" date="2007" name="J. Virol.">
        <title>The genome of Gryllus bimaculatus nudivirus indicates an ancient diversification of baculovirus-related nonoccluded nudiviruses of insects.</title>
        <authorList>
            <person name="Wang Y."/>
            <person name="Kleespies R.G."/>
            <person name="Huger A.M."/>
            <person name="Jehle J.A."/>
        </authorList>
    </citation>
    <scope>NUCLEOTIDE SEQUENCE [LARGE SCALE GENOMIC DNA]</scope>
</reference>
<name>A4L253_9VIRU</name>
<organism evidence="2 3">
    <name type="scientific">Gryllus bimaculatus nudivirus</name>
    <dbReference type="NCBI Taxonomy" id="432587"/>
    <lineage>
        <taxon>Viruses</taxon>
        <taxon>Viruses incertae sedis</taxon>
        <taxon>Naldaviricetes</taxon>
        <taxon>Lefavirales</taxon>
        <taxon>Nudiviridae</taxon>
        <taxon>Alphanudivirus</taxon>
        <taxon>Alphanudivirus grybimaculati</taxon>
    </lineage>
</organism>
<dbReference type="GeneID" id="4960838"/>